<feature type="compositionally biased region" description="Basic and acidic residues" evidence="1">
    <location>
        <begin position="195"/>
        <end position="210"/>
    </location>
</feature>
<evidence type="ECO:0000313" key="2">
    <source>
        <dbReference type="EMBL" id="KAA1058902.1"/>
    </source>
</evidence>
<feature type="region of interest" description="Disordered" evidence="1">
    <location>
        <begin position="67"/>
        <end position="87"/>
    </location>
</feature>
<feature type="region of interest" description="Disordered" evidence="1">
    <location>
        <begin position="195"/>
        <end position="215"/>
    </location>
</feature>
<protein>
    <submittedName>
        <fullName evidence="2">Uncharacterized protein</fullName>
    </submittedName>
</protein>
<reference evidence="2 3" key="1">
    <citation type="submission" date="2019-07" db="EMBL/GenBank/DDBJ databases">
        <title>Genome sequencing of the stress-tolerant strain Azospirillum brasilense Az19.</title>
        <authorList>
            <person name="Maroniche G.A."/>
            <person name="Garcia J.E."/>
            <person name="Pagnussat L."/>
            <person name="Amenta M."/>
            <person name="Creus C.M."/>
        </authorList>
    </citation>
    <scope>NUCLEOTIDE SEQUENCE [LARGE SCALE GENOMIC DNA]</scope>
    <source>
        <strain evidence="2 3">Az19</strain>
    </source>
</reference>
<comment type="caution">
    <text evidence="2">The sequence shown here is derived from an EMBL/GenBank/DDBJ whole genome shotgun (WGS) entry which is preliminary data.</text>
</comment>
<evidence type="ECO:0000313" key="3">
    <source>
        <dbReference type="Proteomes" id="UP000325333"/>
    </source>
</evidence>
<dbReference type="AlphaFoldDB" id="A0A5B0L273"/>
<gene>
    <name evidence="2" type="ORF">FH063_001102</name>
</gene>
<evidence type="ECO:0000256" key="1">
    <source>
        <dbReference type="SAM" id="MobiDB-lite"/>
    </source>
</evidence>
<name>A0A5B0L273_9PROT</name>
<sequence length="346" mass="36680">MTVKKAQAKRFSGLRTLPPRLLQPLIIIYKRLATNNQLSGMNRSGKGNMTAIDSTKAQPFASSLSQWTRTGPTKLQPSIPGNGSSPAGDQVTLSAQAKGLMAGGLEANPAKGGPTEFAITGIPPASSDPTDDYFAKMQKYFEDLNNFTKKTLGLGDRAGVTGVGLTGDIINIMKKAAAKAGIVEPEMPASIKAMKEEREARSASEPEKEPGPGMKGTSLITLYMPEDQGGGQVELWLDNKALDKLTDLSAQNVKSSLVDLMKGDGKAAAANAAIDNGIFGKAFAENAAWHPEFRTPKARMAYFDPRAEPGESPLFMIQSKNQAGYVSQHAGDLAASLINLLKAAKD</sequence>
<dbReference type="EMBL" id="VEWN01000001">
    <property type="protein sequence ID" value="KAA1058902.1"/>
    <property type="molecule type" value="Genomic_DNA"/>
</dbReference>
<accession>A0A5B0L273</accession>
<dbReference type="Proteomes" id="UP000325333">
    <property type="component" value="Unassembled WGS sequence"/>
</dbReference>
<organism evidence="2 3">
    <name type="scientific">Azospirillum argentinense</name>
    <dbReference type="NCBI Taxonomy" id="2970906"/>
    <lineage>
        <taxon>Bacteria</taxon>
        <taxon>Pseudomonadati</taxon>
        <taxon>Pseudomonadota</taxon>
        <taxon>Alphaproteobacteria</taxon>
        <taxon>Rhodospirillales</taxon>
        <taxon>Azospirillaceae</taxon>
        <taxon>Azospirillum</taxon>
    </lineage>
</organism>
<proteinExistence type="predicted"/>